<proteinExistence type="predicted"/>
<keyword evidence="2" id="KW-1185">Reference proteome</keyword>
<dbReference type="RefSeq" id="XP_030980274.1">
    <property type="nucleotide sequence ID" value="XM_031130974.1"/>
</dbReference>
<evidence type="ECO:0000313" key="3">
    <source>
        <dbReference type="RefSeq" id="XP_030980274.1"/>
    </source>
</evidence>
<keyword evidence="1" id="KW-1133">Transmembrane helix</keyword>
<keyword evidence="1" id="KW-0472">Membrane</keyword>
<organism evidence="2 3">
    <name type="scientific">Pyricularia grisea</name>
    <name type="common">Crabgrass-specific blast fungus</name>
    <name type="synonym">Magnaporthe grisea</name>
    <dbReference type="NCBI Taxonomy" id="148305"/>
    <lineage>
        <taxon>Eukaryota</taxon>
        <taxon>Fungi</taxon>
        <taxon>Dikarya</taxon>
        <taxon>Ascomycota</taxon>
        <taxon>Pezizomycotina</taxon>
        <taxon>Sordariomycetes</taxon>
        <taxon>Sordariomycetidae</taxon>
        <taxon>Magnaporthales</taxon>
        <taxon>Pyriculariaceae</taxon>
        <taxon>Pyricularia</taxon>
    </lineage>
</organism>
<evidence type="ECO:0000313" key="2">
    <source>
        <dbReference type="Proteomes" id="UP000515153"/>
    </source>
</evidence>
<gene>
    <name evidence="3" type="ORF">PgNI_11000</name>
</gene>
<dbReference type="AlphaFoldDB" id="A0A6P8AZM3"/>
<dbReference type="GeneID" id="41965879"/>
<dbReference type="Proteomes" id="UP000515153">
    <property type="component" value="Chromosome VII"/>
</dbReference>
<protein>
    <submittedName>
        <fullName evidence="3">Uncharacterized protein</fullName>
    </submittedName>
</protein>
<reference evidence="2 3" key="1">
    <citation type="journal article" date="2019" name="Mol. Biol. Evol.">
        <title>Blast fungal genomes show frequent chromosomal changes, gene gains and losses, and effector gene turnover.</title>
        <authorList>
            <person name="Gomez Luciano L.B."/>
            <person name="Jason Tsai I."/>
            <person name="Chuma I."/>
            <person name="Tosa Y."/>
            <person name="Chen Y.H."/>
            <person name="Li J.Y."/>
            <person name="Li M.Y."/>
            <person name="Jade Lu M.Y."/>
            <person name="Nakayashiki H."/>
            <person name="Li W.H."/>
        </authorList>
    </citation>
    <scope>NUCLEOTIDE SEQUENCE [LARGE SCALE GENOMIC DNA]</scope>
    <source>
        <strain evidence="2 3">NI907</strain>
    </source>
</reference>
<dbReference type="KEGG" id="pgri:PgNI_11000"/>
<keyword evidence="1" id="KW-0812">Transmembrane</keyword>
<name>A0A6P8AZM3_PYRGI</name>
<accession>A0A6P8AZM3</accession>
<sequence length="244" mass="26078">MLPRGLKLRSGFISAPHPVKFHANYLSPLSALVGKAASCLYVCFTGLRSITLIITACFVFVLLQQGTFSSSPLADGDTSASVNMVSDPVPKLDLSIRQTGTSPPTLAVKVANNNEGPVTILTWDSPLDHAALQLGLIEITPQGASAPLELQTVQLRRVTPPGPESLVEIAAGESVESEVLLKQPTVSEDEIFAGKDTATVVMKGTWMAVWGSARKDISDEEIDIKEKSFGGSFKSNDLEIQRET</sequence>
<dbReference type="Gene3D" id="2.60.40.2970">
    <property type="match status" value="1"/>
</dbReference>
<reference evidence="3" key="3">
    <citation type="submission" date="2025-08" db="UniProtKB">
        <authorList>
            <consortium name="RefSeq"/>
        </authorList>
    </citation>
    <scope>IDENTIFICATION</scope>
    <source>
        <strain evidence="3">NI907</strain>
    </source>
</reference>
<feature type="transmembrane region" description="Helical" evidence="1">
    <location>
        <begin position="39"/>
        <end position="63"/>
    </location>
</feature>
<reference evidence="3" key="2">
    <citation type="submission" date="2019-10" db="EMBL/GenBank/DDBJ databases">
        <authorList>
            <consortium name="NCBI Genome Project"/>
        </authorList>
    </citation>
    <scope>NUCLEOTIDE SEQUENCE</scope>
    <source>
        <strain evidence="3">NI907</strain>
    </source>
</reference>
<evidence type="ECO:0000256" key="1">
    <source>
        <dbReference type="SAM" id="Phobius"/>
    </source>
</evidence>